<dbReference type="AlphaFoldDB" id="A0AAN9F2Q5"/>
<organism evidence="2 3">
    <name type="scientific">Crotalaria pallida</name>
    <name type="common">Smooth rattlebox</name>
    <name type="synonym">Crotalaria striata</name>
    <dbReference type="NCBI Taxonomy" id="3830"/>
    <lineage>
        <taxon>Eukaryota</taxon>
        <taxon>Viridiplantae</taxon>
        <taxon>Streptophyta</taxon>
        <taxon>Embryophyta</taxon>
        <taxon>Tracheophyta</taxon>
        <taxon>Spermatophyta</taxon>
        <taxon>Magnoliopsida</taxon>
        <taxon>eudicotyledons</taxon>
        <taxon>Gunneridae</taxon>
        <taxon>Pentapetalae</taxon>
        <taxon>rosids</taxon>
        <taxon>fabids</taxon>
        <taxon>Fabales</taxon>
        <taxon>Fabaceae</taxon>
        <taxon>Papilionoideae</taxon>
        <taxon>50 kb inversion clade</taxon>
        <taxon>genistoids sensu lato</taxon>
        <taxon>core genistoids</taxon>
        <taxon>Crotalarieae</taxon>
        <taxon>Crotalaria</taxon>
    </lineage>
</organism>
<gene>
    <name evidence="2" type="ORF">RIF29_20035</name>
</gene>
<name>A0AAN9F2Q5_CROPI</name>
<proteinExistence type="predicted"/>
<keyword evidence="3" id="KW-1185">Reference proteome</keyword>
<dbReference type="EMBL" id="JAYWIO010000004">
    <property type="protein sequence ID" value="KAK7267365.1"/>
    <property type="molecule type" value="Genomic_DNA"/>
</dbReference>
<feature type="region of interest" description="Disordered" evidence="1">
    <location>
        <begin position="1"/>
        <end position="20"/>
    </location>
</feature>
<comment type="caution">
    <text evidence="2">The sequence shown here is derived from an EMBL/GenBank/DDBJ whole genome shotgun (WGS) entry which is preliminary data.</text>
</comment>
<reference evidence="2 3" key="1">
    <citation type="submission" date="2024-01" db="EMBL/GenBank/DDBJ databases">
        <title>The genomes of 5 underutilized Papilionoideae crops provide insights into root nodulation and disease resistanc.</title>
        <authorList>
            <person name="Yuan L."/>
        </authorList>
    </citation>
    <scope>NUCLEOTIDE SEQUENCE [LARGE SCALE GENOMIC DNA]</scope>
    <source>
        <strain evidence="2">ZHUSHIDOU_FW_LH</strain>
        <tissue evidence="2">Leaf</tissue>
    </source>
</reference>
<protein>
    <submittedName>
        <fullName evidence="2">Uncharacterized protein</fullName>
    </submittedName>
</protein>
<accession>A0AAN9F2Q5</accession>
<evidence type="ECO:0000256" key="1">
    <source>
        <dbReference type="SAM" id="MobiDB-lite"/>
    </source>
</evidence>
<dbReference type="Proteomes" id="UP001372338">
    <property type="component" value="Unassembled WGS sequence"/>
</dbReference>
<evidence type="ECO:0000313" key="3">
    <source>
        <dbReference type="Proteomes" id="UP001372338"/>
    </source>
</evidence>
<sequence length="152" mass="17721">MMKKKNEKRRSIEEEEEKKRRSRKSKELWLDMHYLFVSVDYGTITRCREEKGDSTIANAFEDVESAYNIIDEHLCCVISIPFELESMKKTMPKGKCLLLEEIKKVPGLTQQEWIKAAIAIMKEPNLIDLFMQAEPDMKKLIIDEVLAHGTVN</sequence>
<evidence type="ECO:0000313" key="2">
    <source>
        <dbReference type="EMBL" id="KAK7267365.1"/>
    </source>
</evidence>